<dbReference type="AlphaFoldDB" id="D8TU08"/>
<dbReference type="RefSeq" id="XP_002949852.1">
    <property type="nucleotide sequence ID" value="XM_002949806.1"/>
</dbReference>
<dbReference type="KEGG" id="vcn:VOLCADRAFT_104500"/>
<dbReference type="GeneID" id="9619022"/>
<dbReference type="InParanoid" id="D8TU08"/>
<protein>
    <recommendedName>
        <fullName evidence="4">Pherophorin domain-containing protein</fullName>
    </recommendedName>
</protein>
<keyword evidence="1" id="KW-0732">Signal</keyword>
<dbReference type="EMBL" id="GL378337">
    <property type="protein sequence ID" value="EFJ48955.1"/>
    <property type="molecule type" value="Genomic_DNA"/>
</dbReference>
<feature type="signal peptide" evidence="1">
    <location>
        <begin position="1"/>
        <end position="36"/>
    </location>
</feature>
<name>D8TU08_VOLCA</name>
<evidence type="ECO:0000256" key="1">
    <source>
        <dbReference type="SAM" id="SignalP"/>
    </source>
</evidence>
<gene>
    <name evidence="2" type="ORF">VOLCADRAFT_104500</name>
</gene>
<evidence type="ECO:0000313" key="3">
    <source>
        <dbReference type="Proteomes" id="UP000001058"/>
    </source>
</evidence>
<reference evidence="2 3" key="1">
    <citation type="journal article" date="2010" name="Science">
        <title>Genomic analysis of organismal complexity in the multicellular green alga Volvox carteri.</title>
        <authorList>
            <person name="Prochnik S.E."/>
            <person name="Umen J."/>
            <person name="Nedelcu A.M."/>
            <person name="Hallmann A."/>
            <person name="Miller S.M."/>
            <person name="Nishii I."/>
            <person name="Ferris P."/>
            <person name="Kuo A."/>
            <person name="Mitros T."/>
            <person name="Fritz-Laylin L.K."/>
            <person name="Hellsten U."/>
            <person name="Chapman J."/>
            <person name="Simakov O."/>
            <person name="Rensing S.A."/>
            <person name="Terry A."/>
            <person name="Pangilinan J."/>
            <person name="Kapitonov V."/>
            <person name="Jurka J."/>
            <person name="Salamov A."/>
            <person name="Shapiro H."/>
            <person name="Schmutz J."/>
            <person name="Grimwood J."/>
            <person name="Lindquist E."/>
            <person name="Lucas S."/>
            <person name="Grigoriev I.V."/>
            <person name="Schmitt R."/>
            <person name="Kirk D."/>
            <person name="Rokhsar D.S."/>
        </authorList>
    </citation>
    <scope>NUCLEOTIDE SEQUENCE [LARGE SCALE GENOMIC DNA]</scope>
    <source>
        <strain evidence="3">f. Nagariensis / Eve</strain>
    </source>
</reference>
<keyword evidence="3" id="KW-1185">Reference proteome</keyword>
<sequence>MAGDDTLPFRKASAMGTVLITIAAAVLLSVARTADAGPPIPDAVRANPPPSLIPKRSPPPPSSCLFCAIVYVAYPAKAGIDPNACTDCQDRIISGVRYVYSDSNVAVVNSTCSNGGRRTTVCMSVQSSALPAVPQPRVDAMVLNWAGMLHYSLQPFCVPMSTMVAEIKSRNSCLASKQSTTLYCDRFNPPPAPRNIRNPPLRG</sequence>
<accession>D8TU08</accession>
<organism evidence="3">
    <name type="scientific">Volvox carteri f. nagariensis</name>
    <dbReference type="NCBI Taxonomy" id="3068"/>
    <lineage>
        <taxon>Eukaryota</taxon>
        <taxon>Viridiplantae</taxon>
        <taxon>Chlorophyta</taxon>
        <taxon>core chlorophytes</taxon>
        <taxon>Chlorophyceae</taxon>
        <taxon>CS clade</taxon>
        <taxon>Chlamydomonadales</taxon>
        <taxon>Volvocaceae</taxon>
        <taxon>Volvox</taxon>
    </lineage>
</organism>
<feature type="chain" id="PRO_5003123883" description="Pherophorin domain-containing protein" evidence="1">
    <location>
        <begin position="37"/>
        <end position="203"/>
    </location>
</feature>
<evidence type="ECO:0000313" key="2">
    <source>
        <dbReference type="EMBL" id="EFJ48955.1"/>
    </source>
</evidence>
<proteinExistence type="predicted"/>
<dbReference type="Proteomes" id="UP000001058">
    <property type="component" value="Unassembled WGS sequence"/>
</dbReference>
<evidence type="ECO:0008006" key="4">
    <source>
        <dbReference type="Google" id="ProtNLM"/>
    </source>
</evidence>